<evidence type="ECO:0000313" key="3">
    <source>
        <dbReference type="EMBL" id="KKW89737.1"/>
    </source>
</evidence>
<dbReference type="AlphaFoldDB" id="A0A0M3AI47"/>
<protein>
    <submittedName>
        <fullName evidence="3">Uncharacterized protein</fullName>
    </submittedName>
</protein>
<dbReference type="Pfam" id="PF09722">
    <property type="entry name" value="Xre_MbcA_ParS_C"/>
    <property type="match status" value="1"/>
</dbReference>
<organism evidence="3 4">
    <name type="scientific">Sphingobium chungbukense</name>
    <dbReference type="NCBI Taxonomy" id="56193"/>
    <lineage>
        <taxon>Bacteria</taxon>
        <taxon>Pseudomonadati</taxon>
        <taxon>Pseudomonadota</taxon>
        <taxon>Alphaproteobacteria</taxon>
        <taxon>Sphingomonadales</taxon>
        <taxon>Sphingomonadaceae</taxon>
        <taxon>Sphingobium</taxon>
    </lineage>
</organism>
<proteinExistence type="predicted"/>
<keyword evidence="4" id="KW-1185">Reference proteome</keyword>
<dbReference type="Proteomes" id="UP000033874">
    <property type="component" value="Unassembled WGS sequence"/>
</dbReference>
<dbReference type="EMBL" id="LBIC01000017">
    <property type="protein sequence ID" value="KKW89737.1"/>
    <property type="molecule type" value="Genomic_DNA"/>
</dbReference>
<dbReference type="Pfam" id="PF20432">
    <property type="entry name" value="Xre-like-HTH"/>
    <property type="match status" value="1"/>
</dbReference>
<dbReference type="PATRIC" id="fig|56193.3.peg.5000"/>
<gene>
    <name evidence="3" type="ORF">YP76_23735</name>
</gene>
<dbReference type="STRING" id="56193.YP76_23735"/>
<dbReference type="InterPro" id="IPR046847">
    <property type="entry name" value="Xre-like_HTH"/>
</dbReference>
<dbReference type="InterPro" id="IPR024467">
    <property type="entry name" value="Xre/MbcA/ParS-like_toxin-bd"/>
</dbReference>
<evidence type="ECO:0000313" key="4">
    <source>
        <dbReference type="Proteomes" id="UP000033874"/>
    </source>
</evidence>
<evidence type="ECO:0000259" key="1">
    <source>
        <dbReference type="Pfam" id="PF09722"/>
    </source>
</evidence>
<feature type="domain" description="Antitoxin Xre/MbcA/ParS-like toxin-binding" evidence="1">
    <location>
        <begin position="111"/>
        <end position="156"/>
    </location>
</feature>
<feature type="domain" description="Antitoxin Xre-like helix-turn-helix" evidence="2">
    <location>
        <begin position="31"/>
        <end position="92"/>
    </location>
</feature>
<dbReference type="RefSeq" id="WP_046765878.1">
    <property type="nucleotide sequence ID" value="NZ_LBIC01000017.1"/>
</dbReference>
<reference evidence="3 4" key="1">
    <citation type="submission" date="2015-04" db="EMBL/GenBank/DDBJ databases">
        <title>Genome sequence of aromatic hydrocarbons-degrading Sphingobium chungbukense DJ77.</title>
        <authorList>
            <person name="Kim Y.-C."/>
            <person name="Chae J.-C."/>
        </authorList>
    </citation>
    <scope>NUCLEOTIDE SEQUENCE [LARGE SCALE GENOMIC DNA]</scope>
    <source>
        <strain evidence="3 4">DJ77</strain>
    </source>
</reference>
<accession>A0A0M3AI47</accession>
<dbReference type="GO" id="GO:0003677">
    <property type="term" value="F:DNA binding"/>
    <property type="evidence" value="ECO:0007669"/>
    <property type="project" value="InterPro"/>
</dbReference>
<comment type="caution">
    <text evidence="3">The sequence shown here is derived from an EMBL/GenBank/DDBJ whole genome shotgun (WGS) entry which is preliminary data.</text>
</comment>
<name>A0A0M3AI47_9SPHN</name>
<evidence type="ECO:0000259" key="2">
    <source>
        <dbReference type="Pfam" id="PF20432"/>
    </source>
</evidence>
<sequence length="159" mass="17168">MAELEIERRKPSGQGAPPFAYKALYRASPVDRIGFIKRGVAARDLKRFIAAMHVDQKVMFDALNLKTATVNKKAASNQALSVEDSERVLGLAKLVGQLEDMVEESGDAGGFSAPEWLSSWLRQPLPALGGVNPIDLLDTMEGQALVSRTLAQIQSGAFA</sequence>